<dbReference type="Proteomes" id="UP001370490">
    <property type="component" value="Unassembled WGS sequence"/>
</dbReference>
<evidence type="ECO:0000313" key="4">
    <source>
        <dbReference type="Proteomes" id="UP001370490"/>
    </source>
</evidence>
<gene>
    <name evidence="3" type="ORF">RJ641_020356</name>
</gene>
<comment type="caution">
    <text evidence="3">The sequence shown here is derived from an EMBL/GenBank/DDBJ whole genome shotgun (WGS) entry which is preliminary data.</text>
</comment>
<dbReference type="EMBL" id="JBAMMX010000025">
    <property type="protein sequence ID" value="KAK6915239.1"/>
    <property type="molecule type" value="Genomic_DNA"/>
</dbReference>
<protein>
    <recommendedName>
        <fullName evidence="2">C2H2-type domain-containing protein</fullName>
    </recommendedName>
</protein>
<accession>A0AAN8YU17</accession>
<dbReference type="InterPro" id="IPR012337">
    <property type="entry name" value="RNaseH-like_sf"/>
</dbReference>
<evidence type="ECO:0000256" key="1">
    <source>
        <dbReference type="SAM" id="MobiDB-lite"/>
    </source>
</evidence>
<sequence length="741" mass="83307">MFSTLSIVIIFRVPLQKHFDIAKIMASGDITINVHDHGIALDDKKGRVKCNYCGKEVSGFTRLKYHLGGVGHDVTSCKEVPGDIGRLFRDKLLEMRRGYLRKEVGNLSHPELPCKRNSSPGSSAMKHIKLELTQTGGSSSRRHIETTASAEDDAAEQATLLNRRVGTGVVTPDNAIVSLPKHAQKCIGRFFFEAGVDFSVAKSIGFQNLIDSTLGHGEIRCKIPAVEELKGWILEEEVNEIQQYADQTKLSWASTGCSILLDVWKAEGGKSLIYFLVDCPKGVIFLHACDVSAIAEDPVAMQLIIEGVLEEVGVDNVVQIITNCTMGCIGTVGKLLTEKYRTLFWTVSATRCIELMLGRMRMMDQIKNALDKARIIAKFIYSDATILKLMRDHINGHNLIKPHKIKCVAPFLTLENIVLERENLKRMFISSEWRTSIWASRPEGRKVADLVGNPDFWNEAEIVLSGCIPLVNVLHLINGKDKPLMGFIYDTMDHAKETIKRGFGNMKGQYMEFWKIIDEYWDNYLHSPLHAAGYYLNPVYYYSSDFHLDEEVSNGLFSCISRMSRDQLTEYLIGQQLRAYQKGEGDFARGKDISCRSHITADAWWSRYGEKCPDLQKLAIRILGQTFDGASRYALKRDTAEKLLKDARNPIEQRQIKDLIFVHYNLRLQHFDEEQEIGSHSTDVAWIDFGVEDITAASGILEQAAPSSSRPKEETQSSEAFNPPVWVLSTSNAGARNVDKS</sequence>
<dbReference type="AlphaFoldDB" id="A0AAN8YU17"/>
<evidence type="ECO:0000313" key="3">
    <source>
        <dbReference type="EMBL" id="KAK6915239.1"/>
    </source>
</evidence>
<dbReference type="InterPro" id="IPR007021">
    <property type="entry name" value="DUF659"/>
</dbReference>
<dbReference type="InterPro" id="IPR013087">
    <property type="entry name" value="Znf_C2H2_type"/>
</dbReference>
<keyword evidence="4" id="KW-1185">Reference proteome</keyword>
<dbReference type="PROSITE" id="PS00028">
    <property type="entry name" value="ZINC_FINGER_C2H2_1"/>
    <property type="match status" value="1"/>
</dbReference>
<reference evidence="3 4" key="1">
    <citation type="submission" date="2023-12" db="EMBL/GenBank/DDBJ databases">
        <title>A high-quality genome assembly for Dillenia turbinata (Dilleniales).</title>
        <authorList>
            <person name="Chanderbali A."/>
        </authorList>
    </citation>
    <scope>NUCLEOTIDE SEQUENCE [LARGE SCALE GENOMIC DNA]</scope>
    <source>
        <strain evidence="3">LSX21</strain>
        <tissue evidence="3">Leaf</tissue>
    </source>
</reference>
<feature type="region of interest" description="Disordered" evidence="1">
    <location>
        <begin position="702"/>
        <end position="741"/>
    </location>
</feature>
<dbReference type="PANTHER" id="PTHR32166:SF63">
    <property type="entry name" value="HAT TRANSPOSON SUPERFAMILY PROTEIN"/>
    <property type="match status" value="1"/>
</dbReference>
<name>A0AAN8YU17_9MAGN</name>
<dbReference type="Pfam" id="PF04937">
    <property type="entry name" value="DUF659"/>
    <property type="match status" value="1"/>
</dbReference>
<dbReference type="SUPFAM" id="SSF53098">
    <property type="entry name" value="Ribonuclease H-like"/>
    <property type="match status" value="1"/>
</dbReference>
<dbReference type="PANTHER" id="PTHR32166">
    <property type="entry name" value="OSJNBA0013A04.12 PROTEIN"/>
    <property type="match status" value="1"/>
</dbReference>
<organism evidence="3 4">
    <name type="scientific">Dillenia turbinata</name>
    <dbReference type="NCBI Taxonomy" id="194707"/>
    <lineage>
        <taxon>Eukaryota</taxon>
        <taxon>Viridiplantae</taxon>
        <taxon>Streptophyta</taxon>
        <taxon>Embryophyta</taxon>
        <taxon>Tracheophyta</taxon>
        <taxon>Spermatophyta</taxon>
        <taxon>Magnoliopsida</taxon>
        <taxon>eudicotyledons</taxon>
        <taxon>Gunneridae</taxon>
        <taxon>Pentapetalae</taxon>
        <taxon>Dilleniales</taxon>
        <taxon>Dilleniaceae</taxon>
        <taxon>Dillenia</taxon>
    </lineage>
</organism>
<evidence type="ECO:0000259" key="2">
    <source>
        <dbReference type="PROSITE" id="PS00028"/>
    </source>
</evidence>
<proteinExistence type="predicted"/>
<feature type="domain" description="C2H2-type" evidence="2">
    <location>
        <begin position="50"/>
        <end position="72"/>
    </location>
</feature>